<proteinExistence type="predicted"/>
<reference evidence="2 3" key="1">
    <citation type="submission" date="2021-02" db="EMBL/GenBank/DDBJ databases">
        <title>De Novo genome assembly of isolated myxobacteria.</title>
        <authorList>
            <person name="Stevens D.C."/>
        </authorList>
    </citation>
    <scope>NUCLEOTIDE SEQUENCE [LARGE SCALE GENOMIC DNA]</scope>
    <source>
        <strain evidence="3">SCPEA02</strain>
    </source>
</reference>
<accession>A0ABX7P7S3</accession>
<dbReference type="PROSITE" id="PS51257">
    <property type="entry name" value="PROKAR_LIPOPROTEIN"/>
    <property type="match status" value="1"/>
</dbReference>
<feature type="chain" id="PRO_5045894730" description="Lipoprotein" evidence="1">
    <location>
        <begin position="28"/>
        <end position="157"/>
    </location>
</feature>
<gene>
    <name evidence="2" type="ORF">JY651_17095</name>
</gene>
<evidence type="ECO:0000313" key="2">
    <source>
        <dbReference type="EMBL" id="QSQ26539.1"/>
    </source>
</evidence>
<evidence type="ECO:0000313" key="3">
    <source>
        <dbReference type="Proteomes" id="UP000662747"/>
    </source>
</evidence>
<dbReference type="EMBL" id="CP071090">
    <property type="protein sequence ID" value="QSQ26539.1"/>
    <property type="molecule type" value="Genomic_DNA"/>
</dbReference>
<keyword evidence="3" id="KW-1185">Reference proteome</keyword>
<dbReference type="Proteomes" id="UP000662747">
    <property type="component" value="Chromosome"/>
</dbReference>
<evidence type="ECO:0000256" key="1">
    <source>
        <dbReference type="SAM" id="SignalP"/>
    </source>
</evidence>
<name>A0ABX7P7S3_9BACT</name>
<sequence length="157" mass="15694">MSKRWSGVAATVVAALALLACGGTVEAPEALGTQSSRVESYYPCGDGICDGNEPVTCPMDCGGVDPEVCGNGYCGAGEDPYRCPQDCGYPPSCGDGVCNGSETSATCPSDCVGGGGPSCTAPSGKPGKSRDGIVFYYPCGDGICDGNEPVTCPMDCC</sequence>
<evidence type="ECO:0008006" key="4">
    <source>
        <dbReference type="Google" id="ProtNLM"/>
    </source>
</evidence>
<dbReference type="RefSeq" id="WP_206728084.1">
    <property type="nucleotide sequence ID" value="NZ_CP071090.1"/>
</dbReference>
<keyword evidence="1" id="KW-0732">Signal</keyword>
<organism evidence="2 3">
    <name type="scientific">Pyxidicoccus parkwayensis</name>
    <dbReference type="NCBI Taxonomy" id="2813578"/>
    <lineage>
        <taxon>Bacteria</taxon>
        <taxon>Pseudomonadati</taxon>
        <taxon>Myxococcota</taxon>
        <taxon>Myxococcia</taxon>
        <taxon>Myxococcales</taxon>
        <taxon>Cystobacterineae</taxon>
        <taxon>Myxococcaceae</taxon>
        <taxon>Pyxidicoccus</taxon>
    </lineage>
</organism>
<feature type="signal peptide" evidence="1">
    <location>
        <begin position="1"/>
        <end position="27"/>
    </location>
</feature>
<protein>
    <recommendedName>
        <fullName evidence="4">Lipoprotein</fullName>
    </recommendedName>
</protein>